<proteinExistence type="predicted"/>
<dbReference type="EMBL" id="CM056813">
    <property type="protein sequence ID" value="KAJ8641643.1"/>
    <property type="molecule type" value="Genomic_DNA"/>
</dbReference>
<keyword evidence="2" id="KW-1185">Reference proteome</keyword>
<dbReference type="Proteomes" id="UP001234297">
    <property type="component" value="Chromosome 5"/>
</dbReference>
<evidence type="ECO:0000313" key="2">
    <source>
        <dbReference type="Proteomes" id="UP001234297"/>
    </source>
</evidence>
<reference evidence="1 2" key="1">
    <citation type="journal article" date="2022" name="Hortic Res">
        <title>A haplotype resolved chromosomal level avocado genome allows analysis of novel avocado genes.</title>
        <authorList>
            <person name="Nath O."/>
            <person name="Fletcher S.J."/>
            <person name="Hayward A."/>
            <person name="Shaw L.M."/>
            <person name="Masouleh A.K."/>
            <person name="Furtado A."/>
            <person name="Henry R.J."/>
            <person name="Mitter N."/>
        </authorList>
    </citation>
    <scope>NUCLEOTIDE SEQUENCE [LARGE SCALE GENOMIC DNA]</scope>
    <source>
        <strain evidence="2">cv. Hass</strain>
    </source>
</reference>
<name>A0ACC2M8B3_PERAE</name>
<gene>
    <name evidence="1" type="ORF">MRB53_018337</name>
</gene>
<organism evidence="1 2">
    <name type="scientific">Persea americana</name>
    <name type="common">Avocado</name>
    <dbReference type="NCBI Taxonomy" id="3435"/>
    <lineage>
        <taxon>Eukaryota</taxon>
        <taxon>Viridiplantae</taxon>
        <taxon>Streptophyta</taxon>
        <taxon>Embryophyta</taxon>
        <taxon>Tracheophyta</taxon>
        <taxon>Spermatophyta</taxon>
        <taxon>Magnoliopsida</taxon>
        <taxon>Magnoliidae</taxon>
        <taxon>Laurales</taxon>
        <taxon>Lauraceae</taxon>
        <taxon>Persea</taxon>
    </lineage>
</organism>
<protein>
    <submittedName>
        <fullName evidence="1">Uncharacterized protein</fullName>
    </submittedName>
</protein>
<comment type="caution">
    <text evidence="1">The sequence shown here is derived from an EMBL/GenBank/DDBJ whole genome shotgun (WGS) entry which is preliminary data.</text>
</comment>
<sequence>MAGTDSQKQFLTLIRDFATEKSQSERRVSDLRKHYSELQTAFDAANADLENTKRSKETIEHELRCFQVESSLKDPSIQAQEARISLLQQEMSKLESDLGDLKSDESVLRDDFISKMLEFNKKLRKLQEMSIDYFRKDEHSELSSNVGEEKLLGKQASFDIQDNLRALEDKLAHAGDQIRLKEQEYQEEESIHKVVLQQLPSLERRAFLIEAIMKETKELQDLAGYPFLNQFNSAYSVSLLGTIL</sequence>
<accession>A0ACC2M8B3</accession>
<evidence type="ECO:0000313" key="1">
    <source>
        <dbReference type="EMBL" id="KAJ8641643.1"/>
    </source>
</evidence>